<sequence length="154" mass="17833">MPFRVHDTAISPPSNQHRLIPKANAVHAAEHIYPLRQIHGLRISKHDEALELMIALAVIWRRRVLRELPWRPVAERPTIRQLVPPLIQHHLILKANAVHAAKHIDSLRQIHGLRISKHDGASELMIALAIIWRRRVLRELPSRPVAERESQMFC</sequence>
<accession>A0AAV4VHB5</accession>
<keyword evidence="2" id="KW-1185">Reference proteome</keyword>
<dbReference type="EMBL" id="BPLR01014576">
    <property type="protein sequence ID" value="GIY69707.1"/>
    <property type="molecule type" value="Genomic_DNA"/>
</dbReference>
<comment type="caution">
    <text evidence="1">The sequence shown here is derived from an EMBL/GenBank/DDBJ whole genome shotgun (WGS) entry which is preliminary data.</text>
</comment>
<evidence type="ECO:0000313" key="1">
    <source>
        <dbReference type="EMBL" id="GIY69707.1"/>
    </source>
</evidence>
<name>A0AAV4VHB5_CAEEX</name>
<organism evidence="1 2">
    <name type="scientific">Caerostris extrusa</name>
    <name type="common">Bark spider</name>
    <name type="synonym">Caerostris bankana</name>
    <dbReference type="NCBI Taxonomy" id="172846"/>
    <lineage>
        <taxon>Eukaryota</taxon>
        <taxon>Metazoa</taxon>
        <taxon>Ecdysozoa</taxon>
        <taxon>Arthropoda</taxon>
        <taxon>Chelicerata</taxon>
        <taxon>Arachnida</taxon>
        <taxon>Araneae</taxon>
        <taxon>Araneomorphae</taxon>
        <taxon>Entelegynae</taxon>
        <taxon>Araneoidea</taxon>
        <taxon>Araneidae</taxon>
        <taxon>Caerostris</taxon>
    </lineage>
</organism>
<gene>
    <name evidence="1" type="ORF">CEXT_620461</name>
</gene>
<reference evidence="1 2" key="1">
    <citation type="submission" date="2021-06" db="EMBL/GenBank/DDBJ databases">
        <title>Caerostris extrusa draft genome.</title>
        <authorList>
            <person name="Kono N."/>
            <person name="Arakawa K."/>
        </authorList>
    </citation>
    <scope>NUCLEOTIDE SEQUENCE [LARGE SCALE GENOMIC DNA]</scope>
</reference>
<dbReference type="Proteomes" id="UP001054945">
    <property type="component" value="Unassembled WGS sequence"/>
</dbReference>
<dbReference type="AlphaFoldDB" id="A0AAV4VHB5"/>
<evidence type="ECO:0000313" key="2">
    <source>
        <dbReference type="Proteomes" id="UP001054945"/>
    </source>
</evidence>
<proteinExistence type="predicted"/>
<protein>
    <submittedName>
        <fullName evidence="1">Uncharacterized protein</fullName>
    </submittedName>
</protein>